<dbReference type="EMBL" id="JAWCUI010000009">
    <property type="protein sequence ID" value="KAL1900551.1"/>
    <property type="molecule type" value="Genomic_DNA"/>
</dbReference>
<dbReference type="PANTHER" id="PTHR43625">
    <property type="entry name" value="AFLATOXIN B1 ALDEHYDE REDUCTASE"/>
    <property type="match status" value="1"/>
</dbReference>
<feature type="domain" description="NADP-dependent oxidoreductase" evidence="3">
    <location>
        <begin position="19"/>
        <end position="321"/>
    </location>
</feature>
<reference evidence="4 5" key="1">
    <citation type="journal article" date="2024" name="IMA Fungus">
        <title>IMA Genome - F19 : A genome assembly and annotation guide to empower mycologists, including annotated draft genome sequences of Ceratocystis pirilliformis, Diaporthe australafricana, Fusarium ophioides, Paecilomyces lecythidis, and Sporothrix stenoceras.</title>
        <authorList>
            <person name="Aylward J."/>
            <person name="Wilson A.M."/>
            <person name="Visagie C.M."/>
            <person name="Spraker J."/>
            <person name="Barnes I."/>
            <person name="Buitendag C."/>
            <person name="Ceriani C."/>
            <person name="Del Mar Angel L."/>
            <person name="du Plessis D."/>
            <person name="Fuchs T."/>
            <person name="Gasser K."/>
            <person name="Kramer D."/>
            <person name="Li W."/>
            <person name="Munsamy K."/>
            <person name="Piso A."/>
            <person name="Price J.L."/>
            <person name="Sonnekus B."/>
            <person name="Thomas C."/>
            <person name="van der Nest A."/>
            <person name="van Dijk A."/>
            <person name="van Heerden A."/>
            <person name="van Vuuren N."/>
            <person name="Yilmaz N."/>
            <person name="Duong T.A."/>
            <person name="van der Merwe N.A."/>
            <person name="Wingfield M.J."/>
            <person name="Wingfield B.D."/>
        </authorList>
    </citation>
    <scope>NUCLEOTIDE SEQUENCE [LARGE SCALE GENOMIC DNA]</scope>
    <source>
        <strain evidence="4 5">CMW 5346</strain>
    </source>
</reference>
<accession>A0ABR3ZKH6</accession>
<evidence type="ECO:0000259" key="3">
    <source>
        <dbReference type="Pfam" id="PF00248"/>
    </source>
</evidence>
<keyword evidence="1" id="KW-0560">Oxidoreductase</keyword>
<protein>
    <recommendedName>
        <fullName evidence="3">NADP-dependent oxidoreductase domain-containing protein</fullName>
    </recommendedName>
</protein>
<dbReference type="SUPFAM" id="SSF51430">
    <property type="entry name" value="NAD(P)-linked oxidoreductase"/>
    <property type="match status" value="1"/>
</dbReference>
<keyword evidence="5" id="KW-1185">Reference proteome</keyword>
<dbReference type="Pfam" id="PF00248">
    <property type="entry name" value="Aldo_ket_red"/>
    <property type="match status" value="1"/>
</dbReference>
<dbReference type="PRINTS" id="PR00069">
    <property type="entry name" value="ALDKETRDTASE"/>
</dbReference>
<evidence type="ECO:0000313" key="5">
    <source>
        <dbReference type="Proteomes" id="UP001583186"/>
    </source>
</evidence>
<proteinExistence type="predicted"/>
<evidence type="ECO:0000256" key="2">
    <source>
        <dbReference type="SAM" id="MobiDB-lite"/>
    </source>
</evidence>
<dbReference type="InterPro" id="IPR050791">
    <property type="entry name" value="Aldo-Keto_reductase"/>
</dbReference>
<dbReference type="Gene3D" id="3.20.20.100">
    <property type="entry name" value="NADP-dependent oxidoreductase domain"/>
    <property type="match status" value="1"/>
</dbReference>
<evidence type="ECO:0000256" key="1">
    <source>
        <dbReference type="ARBA" id="ARBA00023002"/>
    </source>
</evidence>
<dbReference type="InterPro" id="IPR023210">
    <property type="entry name" value="NADP_OxRdtase_dom"/>
</dbReference>
<dbReference type="InterPro" id="IPR020471">
    <property type="entry name" value="AKR"/>
</dbReference>
<evidence type="ECO:0000313" key="4">
    <source>
        <dbReference type="EMBL" id="KAL1900551.1"/>
    </source>
</evidence>
<name>A0ABR3ZKH6_9PEZI</name>
<gene>
    <name evidence="4" type="ORF">Sste5346_002274</name>
</gene>
<comment type="caution">
    <text evidence="4">The sequence shown here is derived from an EMBL/GenBank/DDBJ whole genome shotgun (WGS) entry which is preliminary data.</text>
</comment>
<sequence length="345" mass="37775">MVSPITSRPLGKNGPVLPRLGLGLMNNSGAYNAAGSDEERFAFLDKAYEIGERFWDTADMYMDSEDLLGKWFARNPEKRKDIFLASKFAIDMSNPADIKINSSPEYARQQLARSLQRMQTDYVDLYYVHRIDGKTPIERTMEALVEAKNQGKIKYIGLSGCSATTLRRAHAVHPVTAVQMEYSLFARDIEAVNDAKKGVLSAARELGVGVVAYSPLGRGILTGGISSGSDLESAGDMRKNFGLPWFQEGNLEKNIATVAQISEVAKAKGVTTPQLCLAWILAQGDDIFAIPGTRNAERLQQNLASLDITLTADEQKKLRALGEQVAGGRTKEEHASIDFGESPEL</sequence>
<organism evidence="4 5">
    <name type="scientific">Sporothrix stenoceras</name>
    <dbReference type="NCBI Taxonomy" id="5173"/>
    <lineage>
        <taxon>Eukaryota</taxon>
        <taxon>Fungi</taxon>
        <taxon>Dikarya</taxon>
        <taxon>Ascomycota</taxon>
        <taxon>Pezizomycotina</taxon>
        <taxon>Sordariomycetes</taxon>
        <taxon>Sordariomycetidae</taxon>
        <taxon>Ophiostomatales</taxon>
        <taxon>Ophiostomataceae</taxon>
        <taxon>Sporothrix</taxon>
    </lineage>
</organism>
<dbReference type="Proteomes" id="UP001583186">
    <property type="component" value="Unassembled WGS sequence"/>
</dbReference>
<feature type="region of interest" description="Disordered" evidence="2">
    <location>
        <begin position="325"/>
        <end position="345"/>
    </location>
</feature>
<dbReference type="PANTHER" id="PTHR43625:SF40">
    <property type="entry name" value="ALDO-KETO REDUCTASE YAKC [NADP(+)]"/>
    <property type="match status" value="1"/>
</dbReference>
<dbReference type="InterPro" id="IPR036812">
    <property type="entry name" value="NAD(P)_OxRdtase_dom_sf"/>
</dbReference>